<dbReference type="Gene3D" id="3.80.10.10">
    <property type="entry name" value="Ribonuclease Inhibitor"/>
    <property type="match status" value="1"/>
</dbReference>
<evidence type="ECO:0000313" key="2">
    <source>
        <dbReference type="Proteomes" id="UP000012073"/>
    </source>
</evidence>
<dbReference type="Proteomes" id="UP000012073">
    <property type="component" value="Unassembled WGS sequence"/>
</dbReference>
<protein>
    <recommendedName>
        <fullName evidence="3">F-box domain-containing protein</fullName>
    </recommendedName>
</protein>
<dbReference type="GeneID" id="17320808"/>
<name>R7Q437_CHOCR</name>
<keyword evidence="2" id="KW-1185">Reference proteome</keyword>
<evidence type="ECO:0008006" key="3">
    <source>
        <dbReference type="Google" id="ProtNLM"/>
    </source>
</evidence>
<dbReference type="EMBL" id="HG001639">
    <property type="protein sequence ID" value="CDF33292.1"/>
    <property type="molecule type" value="Genomic_DNA"/>
</dbReference>
<dbReference type="KEGG" id="ccp:CHC_T00002072001"/>
<gene>
    <name evidence="1" type="ORF">CHC_T00002072001</name>
</gene>
<dbReference type="SUPFAM" id="SSF52047">
    <property type="entry name" value="RNI-like"/>
    <property type="match status" value="1"/>
</dbReference>
<accession>R7Q437</accession>
<dbReference type="AlphaFoldDB" id="R7Q437"/>
<reference evidence="2" key="1">
    <citation type="journal article" date="2013" name="Proc. Natl. Acad. Sci. U.S.A.">
        <title>Genome structure and metabolic features in the red seaweed Chondrus crispus shed light on evolution of the Archaeplastida.</title>
        <authorList>
            <person name="Collen J."/>
            <person name="Porcel B."/>
            <person name="Carre W."/>
            <person name="Ball S.G."/>
            <person name="Chaparro C."/>
            <person name="Tonon T."/>
            <person name="Barbeyron T."/>
            <person name="Michel G."/>
            <person name="Noel B."/>
            <person name="Valentin K."/>
            <person name="Elias M."/>
            <person name="Artiguenave F."/>
            <person name="Arun A."/>
            <person name="Aury J.M."/>
            <person name="Barbosa-Neto J.F."/>
            <person name="Bothwell J.H."/>
            <person name="Bouget F.Y."/>
            <person name="Brillet L."/>
            <person name="Cabello-Hurtado F."/>
            <person name="Capella-Gutierrez S."/>
            <person name="Charrier B."/>
            <person name="Cladiere L."/>
            <person name="Cock J.M."/>
            <person name="Coelho S.M."/>
            <person name="Colleoni C."/>
            <person name="Czjzek M."/>
            <person name="Da Silva C."/>
            <person name="Delage L."/>
            <person name="Denoeud F."/>
            <person name="Deschamps P."/>
            <person name="Dittami S.M."/>
            <person name="Gabaldon T."/>
            <person name="Gachon C.M."/>
            <person name="Groisillier A."/>
            <person name="Herve C."/>
            <person name="Jabbari K."/>
            <person name="Katinka M."/>
            <person name="Kloareg B."/>
            <person name="Kowalczyk N."/>
            <person name="Labadie K."/>
            <person name="Leblanc C."/>
            <person name="Lopez P.J."/>
            <person name="McLachlan D.H."/>
            <person name="Meslet-Cladiere L."/>
            <person name="Moustafa A."/>
            <person name="Nehr Z."/>
            <person name="Nyvall Collen P."/>
            <person name="Panaud O."/>
            <person name="Partensky F."/>
            <person name="Poulain J."/>
            <person name="Rensing S.A."/>
            <person name="Rousvoal S."/>
            <person name="Samson G."/>
            <person name="Symeonidi A."/>
            <person name="Weissenbach J."/>
            <person name="Zambounis A."/>
            <person name="Wincker P."/>
            <person name="Boyen C."/>
        </authorList>
    </citation>
    <scope>NUCLEOTIDE SEQUENCE [LARGE SCALE GENOMIC DNA]</scope>
    <source>
        <strain evidence="2">cv. Stackhouse</strain>
    </source>
</reference>
<dbReference type="RefSeq" id="XP_005713095.1">
    <property type="nucleotide sequence ID" value="XM_005713038.1"/>
</dbReference>
<dbReference type="InterPro" id="IPR032675">
    <property type="entry name" value="LRR_dom_sf"/>
</dbReference>
<evidence type="ECO:0000313" key="1">
    <source>
        <dbReference type="EMBL" id="CDF33292.1"/>
    </source>
</evidence>
<dbReference type="Gramene" id="CDF33292">
    <property type="protein sequence ID" value="CDF33292"/>
    <property type="gene ID" value="CHC_T00002072001"/>
</dbReference>
<proteinExistence type="predicted"/>
<sequence length="423" mass="46981">MAPRSRTRQRRTKQERFLLDHLPKEVRENIARIVTKGGQCNADGYNLSQASKHQRHAVLSAMPRHMNFALGAINMTDDWAKLLSKHVYSMHVEAMDANVDDDEINRKAPIVQLLTAPQLQKVHIPAISTFLFAIRSCTSLRVLSIDLRVCDPNSLICSLRHFGPSLGFLGLTCGNTGKTKGAASASNCPMLLCNKSFPGTLDTLCPNLKHLRLRCPHIEPSTASTILAKLPGLRGMDVMGSGGTLTISSDDISALRRLQNVCVENVSNCVDVASRIGNAVTSCFMEDDLLDNIKELIKCPRLQSARFRMQLSQVKQFVEVASNLPLLKFFSVLIQGTHDKKVTFTEVKDAALETKNVLRSSPSPTSTAILECAVFPSDWMRRTPEMARIVAILTDERTRVTYSEVSVHLMPHMRVFLYKTAPK</sequence>
<organism evidence="1 2">
    <name type="scientific">Chondrus crispus</name>
    <name type="common">Carrageen Irish moss</name>
    <name type="synonym">Polymorpha crispa</name>
    <dbReference type="NCBI Taxonomy" id="2769"/>
    <lineage>
        <taxon>Eukaryota</taxon>
        <taxon>Rhodophyta</taxon>
        <taxon>Florideophyceae</taxon>
        <taxon>Rhodymeniophycidae</taxon>
        <taxon>Gigartinales</taxon>
        <taxon>Gigartinaceae</taxon>
        <taxon>Chondrus</taxon>
    </lineage>
</organism>